<dbReference type="FunFam" id="3.40.109.10:FF:000001">
    <property type="entry name" value="Nitroreductase family"/>
    <property type="match status" value="1"/>
</dbReference>
<dbReference type="InterPro" id="IPR033877">
    <property type="entry name" value="Frm2/Hbn1"/>
</dbReference>
<organism evidence="8 9">
    <name type="scientific">Lepraria neglecta</name>
    <dbReference type="NCBI Taxonomy" id="209136"/>
    <lineage>
        <taxon>Eukaryota</taxon>
        <taxon>Fungi</taxon>
        <taxon>Dikarya</taxon>
        <taxon>Ascomycota</taxon>
        <taxon>Pezizomycotina</taxon>
        <taxon>Lecanoromycetes</taxon>
        <taxon>OSLEUM clade</taxon>
        <taxon>Lecanoromycetidae</taxon>
        <taxon>Lecanorales</taxon>
        <taxon>Lecanorineae</taxon>
        <taxon>Stereocaulaceae</taxon>
        <taxon>Lepraria</taxon>
    </lineage>
</organism>
<dbReference type="Proteomes" id="UP001276659">
    <property type="component" value="Unassembled WGS sequence"/>
</dbReference>
<evidence type="ECO:0000256" key="3">
    <source>
        <dbReference type="ARBA" id="ARBA00007118"/>
    </source>
</evidence>
<dbReference type="AlphaFoldDB" id="A0AAD9ZEJ8"/>
<evidence type="ECO:0000256" key="5">
    <source>
        <dbReference type="ARBA" id="ARBA00023002"/>
    </source>
</evidence>
<proteinExistence type="inferred from homology"/>
<comment type="caution">
    <text evidence="8">The sequence shown here is derived from an EMBL/GenBank/DDBJ whole genome shotgun (WGS) entry which is preliminary data.</text>
</comment>
<gene>
    <name evidence="8" type="ORF">OEA41_008494</name>
</gene>
<protein>
    <recommendedName>
        <fullName evidence="7">Nitroreductase domain-containing protein</fullName>
    </recommendedName>
</protein>
<evidence type="ECO:0000256" key="2">
    <source>
        <dbReference type="ARBA" id="ARBA00004496"/>
    </source>
</evidence>
<dbReference type="Gene3D" id="3.40.109.10">
    <property type="entry name" value="NADH Oxidase"/>
    <property type="match status" value="1"/>
</dbReference>
<dbReference type="PANTHER" id="PTHR43035">
    <property type="entry name" value="FATTY ACID REPRESSION MUTANT PROTEIN 2-RELATED"/>
    <property type="match status" value="1"/>
</dbReference>
<evidence type="ECO:0000313" key="8">
    <source>
        <dbReference type="EMBL" id="KAK3177166.1"/>
    </source>
</evidence>
<dbReference type="Pfam" id="PF00881">
    <property type="entry name" value="Nitroreductase"/>
    <property type="match status" value="1"/>
</dbReference>
<keyword evidence="6" id="KW-0539">Nucleus</keyword>
<sequence>MAESKPFLAAVESRRTYYQLSNESPISDARIKEIVTFALKHTPSSFNSQTSRLVLVLKKEHEKLWDAITEVYKAMLPEDKFTHAKQRFDGFRAGYGTVLFYEDTTNVREFQEKFPTYEDKFPQSNIFSHSGSEQTSGMMQYVIWTALETEGMGVNLQHYNPPIDTRLETEYGVPPTWSLKSQMVFGKPTGQPGEKIFKPIEERMKVFE</sequence>
<dbReference type="PANTHER" id="PTHR43035:SF1">
    <property type="entry name" value="FATTY ACID REPRESSION MUTANT PROTEIN 2-RELATED"/>
    <property type="match status" value="1"/>
</dbReference>
<name>A0AAD9ZEJ8_9LECA</name>
<evidence type="ECO:0000259" key="7">
    <source>
        <dbReference type="Pfam" id="PF00881"/>
    </source>
</evidence>
<dbReference type="CDD" id="cd02140">
    <property type="entry name" value="Frm2-like"/>
    <property type="match status" value="1"/>
</dbReference>
<feature type="domain" description="Nitroreductase" evidence="7">
    <location>
        <begin position="12"/>
        <end position="187"/>
    </location>
</feature>
<dbReference type="GO" id="GO:0034599">
    <property type="term" value="P:cellular response to oxidative stress"/>
    <property type="evidence" value="ECO:0007669"/>
    <property type="project" value="InterPro"/>
</dbReference>
<dbReference type="EMBL" id="JASNWA010000004">
    <property type="protein sequence ID" value="KAK3177166.1"/>
    <property type="molecule type" value="Genomic_DNA"/>
</dbReference>
<dbReference type="InterPro" id="IPR000415">
    <property type="entry name" value="Nitroreductase-like"/>
</dbReference>
<dbReference type="SUPFAM" id="SSF55469">
    <property type="entry name" value="FMN-dependent nitroreductase-like"/>
    <property type="match status" value="1"/>
</dbReference>
<comment type="similarity">
    <text evidence="3">Belongs to the nitroreductase family.</text>
</comment>
<accession>A0AAD9ZEJ8</accession>
<dbReference type="GO" id="GO:0016491">
    <property type="term" value="F:oxidoreductase activity"/>
    <property type="evidence" value="ECO:0007669"/>
    <property type="project" value="UniProtKB-KW"/>
</dbReference>
<dbReference type="GO" id="GO:0005634">
    <property type="term" value="C:nucleus"/>
    <property type="evidence" value="ECO:0007669"/>
    <property type="project" value="UniProtKB-SubCell"/>
</dbReference>
<evidence type="ECO:0000256" key="1">
    <source>
        <dbReference type="ARBA" id="ARBA00004123"/>
    </source>
</evidence>
<keyword evidence="5" id="KW-0560">Oxidoreductase</keyword>
<keyword evidence="4" id="KW-0963">Cytoplasm</keyword>
<dbReference type="InterPro" id="IPR029479">
    <property type="entry name" value="Nitroreductase"/>
</dbReference>
<evidence type="ECO:0000313" key="9">
    <source>
        <dbReference type="Proteomes" id="UP001276659"/>
    </source>
</evidence>
<evidence type="ECO:0000256" key="6">
    <source>
        <dbReference type="ARBA" id="ARBA00023242"/>
    </source>
</evidence>
<keyword evidence="9" id="KW-1185">Reference proteome</keyword>
<reference evidence="8" key="1">
    <citation type="submission" date="2022-11" db="EMBL/GenBank/DDBJ databases">
        <title>Chromosomal genome sequence assembly and mating type (MAT) locus characterization of the leprose asexual lichenized fungus Lepraria neglecta (Nyl.) Erichsen.</title>
        <authorList>
            <person name="Allen J.L."/>
            <person name="Pfeffer B."/>
        </authorList>
    </citation>
    <scope>NUCLEOTIDE SEQUENCE</scope>
    <source>
        <strain evidence="8">Allen 5258</strain>
    </source>
</reference>
<comment type="subcellular location">
    <subcellularLocation>
        <location evidence="2">Cytoplasm</location>
    </subcellularLocation>
    <subcellularLocation>
        <location evidence="1">Nucleus</location>
    </subcellularLocation>
</comment>
<evidence type="ECO:0000256" key="4">
    <source>
        <dbReference type="ARBA" id="ARBA00022490"/>
    </source>
</evidence>
<dbReference type="GO" id="GO:0005737">
    <property type="term" value="C:cytoplasm"/>
    <property type="evidence" value="ECO:0007669"/>
    <property type="project" value="UniProtKB-SubCell"/>
</dbReference>